<proteinExistence type="inferred from homology"/>
<dbReference type="SMART" id="SM00382">
    <property type="entry name" value="AAA"/>
    <property type="match status" value="1"/>
</dbReference>
<dbReference type="PANTHER" id="PTHR43788">
    <property type="entry name" value="DNA2/NAM7 HELICASE FAMILY MEMBER"/>
    <property type="match status" value="1"/>
</dbReference>
<dbReference type="GO" id="GO:0005694">
    <property type="term" value="C:chromosome"/>
    <property type="evidence" value="ECO:0007669"/>
    <property type="project" value="UniProtKB-ARBA"/>
</dbReference>
<evidence type="ECO:0000256" key="11">
    <source>
        <dbReference type="ARBA" id="ARBA00048432"/>
    </source>
</evidence>
<dbReference type="PANTHER" id="PTHR43788:SF8">
    <property type="entry name" value="DNA-BINDING PROTEIN SMUBP-2"/>
    <property type="match status" value="1"/>
</dbReference>
<comment type="similarity">
    <text evidence="3">Belongs to the DNA2/NAM7 helicase family.</text>
</comment>
<dbReference type="GeneID" id="64663464"/>
<evidence type="ECO:0000256" key="5">
    <source>
        <dbReference type="ARBA" id="ARBA00022490"/>
    </source>
</evidence>
<evidence type="ECO:0000256" key="2">
    <source>
        <dbReference type="ARBA" id="ARBA00004496"/>
    </source>
</evidence>
<dbReference type="EC" id="3.6.4.12" evidence="4"/>
<dbReference type="GO" id="GO:0005524">
    <property type="term" value="F:ATP binding"/>
    <property type="evidence" value="ECO:0007669"/>
    <property type="project" value="UniProtKB-KW"/>
</dbReference>
<gene>
    <name evidence="15" type="ORF">F5891DRAFT_1210189</name>
</gene>
<dbReference type="InterPro" id="IPR027417">
    <property type="entry name" value="P-loop_NTPase"/>
</dbReference>
<dbReference type="Pfam" id="PF13087">
    <property type="entry name" value="AAA_12"/>
    <property type="match status" value="1"/>
</dbReference>
<dbReference type="Pfam" id="PF13086">
    <property type="entry name" value="AAA_11"/>
    <property type="match status" value="1"/>
</dbReference>
<dbReference type="InterPro" id="IPR048761">
    <property type="entry name" value="SMUBP-2_HCS1_1B"/>
</dbReference>
<evidence type="ECO:0000256" key="10">
    <source>
        <dbReference type="ARBA" id="ARBA00023242"/>
    </source>
</evidence>
<evidence type="ECO:0000256" key="3">
    <source>
        <dbReference type="ARBA" id="ARBA00007913"/>
    </source>
</evidence>
<keyword evidence="8" id="KW-0347">Helicase</keyword>
<dbReference type="RefSeq" id="XP_041229186.1">
    <property type="nucleotide sequence ID" value="XM_041369166.1"/>
</dbReference>
<keyword evidence="9" id="KW-0067">ATP-binding</keyword>
<evidence type="ECO:0000256" key="8">
    <source>
        <dbReference type="ARBA" id="ARBA00022806"/>
    </source>
</evidence>
<evidence type="ECO:0000256" key="12">
    <source>
        <dbReference type="SAM" id="MobiDB-lite"/>
    </source>
</evidence>
<sequence>MASEADLKAFICRHRELLSKERNAEIERTALLLTNCGPKLLEQKGLALGSLSVVGINIGLGGKTLVELERPTAFHTSQLFPPHNFRPGDLARIEENVSSNTTAKKSAKSKKAASAGAESSHTAEGVIYKVSDTRIVITVDSSDSRSDDLDLPERCRVLKLANSVTYDRMDKALSQLEKTCIPSSRQATKPYNSALLIANSSSNSLVTKLTPLIRVLLGMSPPSEKIPIAELKFFDESLNPSQQQAVRFSLESQEVACIHGPPGTGKTHTLIEIIRQLTSPSENSINEKQRRILVCGASNLSVDNILERLLAIPPPERGKRALLTATRIGHPARVMANQGVLEATLEVKANKSDQAALARDVKTEIESTLDVLAGKGKGSKKPRGSERKKMWEEVKALRKEYRQREGGVVKTILGESQVVLATCHSAGSRQLRDHTFDVVIIDEATQALEAVCWIPIFKAKKLILAGDPMQLPPTILSIDKHKKNASGTATPKKNASTVNDQKKSRESTASKPQLPEEDEGTSLSDTDSEAGSVKGDEIMAQDTTVEVSEGSQPNLKPETKTRKDAKKRTGLRPPRTLETTLFDRLERMYGPDIKRLLNVQYRMHSQICQFPSKTLYASKLVPHQSVRSHLLKDIPTVSAFTASKDEDTIKEILGTPVVFYDTAGCEYFERVDGDNDEGSRCNENEAAVVSKWVERLVGAGLLPSQIALITPYQAQVTLLTSLLRPVYGLELEIGTVDGMQGREKDAVIISLVRSNDKREVGFLKEKRRMNVAMTRAKRHLCIVGDSSTVKHGSPYLKKWLAWLEANADVRFAEFDSI</sequence>
<keyword evidence="7" id="KW-0378">Hydrolase</keyword>
<dbReference type="SMART" id="SM00487">
    <property type="entry name" value="DEXDc"/>
    <property type="match status" value="1"/>
</dbReference>
<evidence type="ECO:0000259" key="14">
    <source>
        <dbReference type="SMART" id="SM00487"/>
    </source>
</evidence>
<dbReference type="GO" id="GO:0043139">
    <property type="term" value="F:5'-3' DNA helicase activity"/>
    <property type="evidence" value="ECO:0007669"/>
    <property type="project" value="TreeGrafter"/>
</dbReference>
<dbReference type="Pfam" id="PF21138">
    <property type="entry name" value="SMUBP-2_HCS1_1B"/>
    <property type="match status" value="1"/>
</dbReference>
<evidence type="ECO:0000256" key="9">
    <source>
        <dbReference type="ARBA" id="ARBA00022840"/>
    </source>
</evidence>
<protein>
    <recommendedName>
        <fullName evidence="4">DNA helicase</fullName>
        <ecNumber evidence="4">3.6.4.12</ecNumber>
    </recommendedName>
</protein>
<comment type="catalytic activity">
    <reaction evidence="11">
        <text>ATP + H2O = ADP + phosphate + H(+)</text>
        <dbReference type="Rhea" id="RHEA:13065"/>
        <dbReference type="ChEBI" id="CHEBI:15377"/>
        <dbReference type="ChEBI" id="CHEBI:15378"/>
        <dbReference type="ChEBI" id="CHEBI:30616"/>
        <dbReference type="ChEBI" id="CHEBI:43474"/>
        <dbReference type="ChEBI" id="CHEBI:456216"/>
        <dbReference type="EC" id="3.6.4.12"/>
    </reaction>
    <physiologicalReaction direction="left-to-right" evidence="11">
        <dbReference type="Rhea" id="RHEA:13066"/>
    </physiologicalReaction>
</comment>
<dbReference type="Gene3D" id="2.40.30.270">
    <property type="match status" value="1"/>
</dbReference>
<dbReference type="SUPFAM" id="SSF52540">
    <property type="entry name" value="P-loop containing nucleoside triphosphate hydrolases"/>
    <property type="match status" value="2"/>
</dbReference>
<accession>A0AAD4HPB3</accession>
<evidence type="ECO:0000256" key="6">
    <source>
        <dbReference type="ARBA" id="ARBA00022741"/>
    </source>
</evidence>
<dbReference type="Gene3D" id="3.40.50.300">
    <property type="entry name" value="P-loop containing nucleotide triphosphate hydrolases"/>
    <property type="match status" value="2"/>
</dbReference>
<keyword evidence="6" id="KW-0547">Nucleotide-binding</keyword>
<dbReference type="GO" id="GO:0005634">
    <property type="term" value="C:nucleus"/>
    <property type="evidence" value="ECO:0007669"/>
    <property type="project" value="UniProtKB-SubCell"/>
</dbReference>
<evidence type="ECO:0000313" key="15">
    <source>
        <dbReference type="EMBL" id="KAG1903611.1"/>
    </source>
</evidence>
<dbReference type="CDD" id="cd18808">
    <property type="entry name" value="SF1_C_Upf1"/>
    <property type="match status" value="1"/>
</dbReference>
<keyword evidence="5" id="KW-0963">Cytoplasm</keyword>
<keyword evidence="16" id="KW-1185">Reference proteome</keyword>
<dbReference type="Proteomes" id="UP001195769">
    <property type="component" value="Unassembled WGS sequence"/>
</dbReference>
<dbReference type="AlphaFoldDB" id="A0AAD4HPB3"/>
<evidence type="ECO:0000256" key="1">
    <source>
        <dbReference type="ARBA" id="ARBA00004123"/>
    </source>
</evidence>
<feature type="region of interest" description="Disordered" evidence="12">
    <location>
        <begin position="482"/>
        <end position="573"/>
    </location>
</feature>
<dbReference type="GO" id="GO:0003723">
    <property type="term" value="F:RNA binding"/>
    <property type="evidence" value="ECO:0007669"/>
    <property type="project" value="InterPro"/>
</dbReference>
<evidence type="ECO:0000259" key="13">
    <source>
        <dbReference type="SMART" id="SM00382"/>
    </source>
</evidence>
<reference evidence="15" key="1">
    <citation type="journal article" date="2020" name="New Phytol.">
        <title>Comparative genomics reveals dynamic genome evolution in host specialist ectomycorrhizal fungi.</title>
        <authorList>
            <person name="Lofgren L.A."/>
            <person name="Nguyen N.H."/>
            <person name="Vilgalys R."/>
            <person name="Ruytinx J."/>
            <person name="Liao H.L."/>
            <person name="Branco S."/>
            <person name="Kuo A."/>
            <person name="LaButti K."/>
            <person name="Lipzen A."/>
            <person name="Andreopoulos W."/>
            <person name="Pangilinan J."/>
            <person name="Riley R."/>
            <person name="Hundley H."/>
            <person name="Na H."/>
            <person name="Barry K."/>
            <person name="Grigoriev I.V."/>
            <person name="Stajich J.E."/>
            <person name="Kennedy P.G."/>
        </authorList>
    </citation>
    <scope>NUCLEOTIDE SEQUENCE</scope>
    <source>
        <strain evidence="15">FC203</strain>
    </source>
</reference>
<dbReference type="InterPro" id="IPR047187">
    <property type="entry name" value="SF1_C_Upf1"/>
</dbReference>
<feature type="domain" description="AAA+ ATPase" evidence="13">
    <location>
        <begin position="252"/>
        <end position="664"/>
    </location>
</feature>
<dbReference type="GO" id="GO:0005737">
    <property type="term" value="C:cytoplasm"/>
    <property type="evidence" value="ECO:0007669"/>
    <property type="project" value="UniProtKB-SubCell"/>
</dbReference>
<organism evidence="15 16">
    <name type="scientific">Suillus fuscotomentosus</name>
    <dbReference type="NCBI Taxonomy" id="1912939"/>
    <lineage>
        <taxon>Eukaryota</taxon>
        <taxon>Fungi</taxon>
        <taxon>Dikarya</taxon>
        <taxon>Basidiomycota</taxon>
        <taxon>Agaricomycotina</taxon>
        <taxon>Agaricomycetes</taxon>
        <taxon>Agaricomycetidae</taxon>
        <taxon>Boletales</taxon>
        <taxon>Suillineae</taxon>
        <taxon>Suillaceae</taxon>
        <taxon>Suillus</taxon>
    </lineage>
</organism>
<evidence type="ECO:0000313" key="16">
    <source>
        <dbReference type="Proteomes" id="UP001195769"/>
    </source>
</evidence>
<dbReference type="InterPro" id="IPR014001">
    <property type="entry name" value="Helicase_ATP-bd"/>
</dbReference>
<comment type="caution">
    <text evidence="15">The sequence shown here is derived from an EMBL/GenBank/DDBJ whole genome shotgun (WGS) entry which is preliminary data.</text>
</comment>
<feature type="compositionally biased region" description="Polar residues" evidence="12">
    <location>
        <begin position="541"/>
        <end position="554"/>
    </location>
</feature>
<dbReference type="InterPro" id="IPR003593">
    <property type="entry name" value="AAA+_ATPase"/>
</dbReference>
<dbReference type="InterPro" id="IPR041679">
    <property type="entry name" value="DNA2/NAM7-like_C"/>
</dbReference>
<dbReference type="GO" id="GO:0016787">
    <property type="term" value="F:hydrolase activity"/>
    <property type="evidence" value="ECO:0007669"/>
    <property type="project" value="UniProtKB-KW"/>
</dbReference>
<comment type="subcellular location">
    <subcellularLocation>
        <location evidence="2">Cytoplasm</location>
    </subcellularLocation>
    <subcellularLocation>
        <location evidence="1">Nucleus</location>
    </subcellularLocation>
</comment>
<evidence type="ECO:0000256" key="7">
    <source>
        <dbReference type="ARBA" id="ARBA00022801"/>
    </source>
</evidence>
<evidence type="ECO:0000256" key="4">
    <source>
        <dbReference type="ARBA" id="ARBA00012551"/>
    </source>
</evidence>
<feature type="compositionally biased region" description="Polar residues" evidence="12">
    <location>
        <begin position="485"/>
        <end position="499"/>
    </location>
</feature>
<keyword evidence="10" id="KW-0539">Nucleus</keyword>
<feature type="domain" description="Helicase ATP-binding" evidence="14">
    <location>
        <begin position="234"/>
        <end position="517"/>
    </location>
</feature>
<dbReference type="FunFam" id="3.40.50.300:FF:000326">
    <property type="entry name" value="P-loop containing nucleoside triphosphate hydrolase"/>
    <property type="match status" value="1"/>
</dbReference>
<name>A0AAD4HPB3_9AGAM</name>
<dbReference type="InterPro" id="IPR050534">
    <property type="entry name" value="Coronavir_polyprotein_1ab"/>
</dbReference>
<dbReference type="InterPro" id="IPR041677">
    <property type="entry name" value="DNA2/NAM7_AAA_11"/>
</dbReference>
<dbReference type="EMBL" id="JABBWK010000012">
    <property type="protein sequence ID" value="KAG1903611.1"/>
    <property type="molecule type" value="Genomic_DNA"/>
</dbReference>